<reference evidence="19" key="1">
    <citation type="submission" date="2013-10" db="EMBL/GenBank/DDBJ databases">
        <authorList>
            <person name="Arquez Mendoza M.A."/>
            <person name="Castro Garcia L.R."/>
        </authorList>
    </citation>
    <scope>NUCLEOTIDE SEQUENCE</scope>
</reference>
<gene>
    <name evidence="19" type="primary">nad2</name>
</gene>
<dbReference type="InterPro" id="IPR050175">
    <property type="entry name" value="Complex_I_Subunit_2"/>
</dbReference>
<name>A0A075D043_9GAST</name>
<evidence type="ECO:0000256" key="1">
    <source>
        <dbReference type="ARBA" id="ARBA00004448"/>
    </source>
</evidence>
<dbReference type="Pfam" id="PF00361">
    <property type="entry name" value="Proton_antipo_M"/>
    <property type="match status" value="1"/>
</dbReference>
<dbReference type="InterPro" id="IPR003917">
    <property type="entry name" value="NADH_UbQ_OxRdtase_chain2"/>
</dbReference>
<keyword evidence="14 17" id="KW-0496">Mitochondrion</keyword>
<evidence type="ECO:0000256" key="8">
    <source>
        <dbReference type="ARBA" id="ARBA00022792"/>
    </source>
</evidence>
<proteinExistence type="inferred from homology"/>
<geneLocation type="mitochondrion" evidence="19"/>
<keyword evidence="5" id="KW-0813">Transport</keyword>
<comment type="subcellular location">
    <subcellularLocation>
        <location evidence="1 17">Mitochondrion inner membrane</location>
        <topology evidence="1 17">Multi-pass membrane protein</topology>
    </subcellularLocation>
</comment>
<dbReference type="InterPro" id="IPR001750">
    <property type="entry name" value="ND/Mrp_TM"/>
</dbReference>
<keyword evidence="13 17" id="KW-0830">Ubiquinone</keyword>
<keyword evidence="15 17" id="KW-0472">Membrane</keyword>
<evidence type="ECO:0000259" key="18">
    <source>
        <dbReference type="Pfam" id="PF00361"/>
    </source>
</evidence>
<evidence type="ECO:0000313" key="19">
    <source>
        <dbReference type="EMBL" id="AHC94335.1"/>
    </source>
</evidence>
<feature type="transmembrane region" description="Helical" evidence="17">
    <location>
        <begin position="215"/>
        <end position="235"/>
    </location>
</feature>
<dbReference type="GO" id="GO:0008137">
    <property type="term" value="F:NADH dehydrogenase (ubiquinone) activity"/>
    <property type="evidence" value="ECO:0007669"/>
    <property type="project" value="UniProtKB-EC"/>
</dbReference>
<protein>
    <recommendedName>
        <fullName evidence="4 17">NADH-ubiquinone oxidoreductase chain 2</fullName>
        <ecNumber evidence="3 17">7.1.1.2</ecNumber>
    </recommendedName>
</protein>
<keyword evidence="10 17" id="KW-0249">Electron transport</keyword>
<keyword evidence="11 17" id="KW-1133">Transmembrane helix</keyword>
<feature type="transmembrane region" description="Helical" evidence="17">
    <location>
        <begin position="247"/>
        <end position="267"/>
    </location>
</feature>
<evidence type="ECO:0000256" key="13">
    <source>
        <dbReference type="ARBA" id="ARBA00023075"/>
    </source>
</evidence>
<reference evidence="19" key="2">
    <citation type="journal article" date="2014" name="Mar. Genomics">
        <title>Sequence and comparison of mitochondrial genomes in the genus Nerita (Gastropoda: Neritimorpha: Neritidae) and phylogenetic considerations among gastropods.</title>
        <authorList>
            <person name="Arquez M."/>
            <person name="Colgan D."/>
            <person name="Castro L.R."/>
        </authorList>
    </citation>
    <scope>NUCLEOTIDE SEQUENCE</scope>
</reference>
<sequence length="418" mass="46663">MLHFLPYGFGFLWLVGFGTIFSVSASHWLGAWAGLEINLIGFVPILLYRGMSVESESTMKYLVVQALGSSLLLFGSLSIFGESQGWGFGEVSGLSLSLSCLVIFFGLMMKLGVFPFHFWLPSVMSGLSWFGCMVLATWQKLAPIFLMGCLLEGDEKSSLIIMAVVLSCLSALAGGVGGLNQTQFRALLAYSSIVHLGWLTYCLTCHQGALKLYLFVYIVTSVMIFGILLTVEMNTFASVKKLSSEKLMTSIVMTVILLSLAGMPPLLGFSSKWVAINCGVYLGSSLLGIGVLVIGSLMSLFYYLSLCYLFIFSLYDLGSESSSSESFAGMVRDWFKGYSWMFLFVMIVTFLGGLPIVWSSEFWLGFFYALILFYESQSYWYFMHYVWCVIWFSWDCFETFNSSWTWSASGSFSWWSAL</sequence>
<evidence type="ECO:0000256" key="6">
    <source>
        <dbReference type="ARBA" id="ARBA00022660"/>
    </source>
</evidence>
<feature type="transmembrane region" description="Helical" evidence="17">
    <location>
        <begin position="338"/>
        <end position="371"/>
    </location>
</feature>
<dbReference type="PANTHER" id="PTHR46552:SF1">
    <property type="entry name" value="NADH-UBIQUINONE OXIDOREDUCTASE CHAIN 2"/>
    <property type="match status" value="1"/>
</dbReference>
<dbReference type="EC" id="7.1.1.2" evidence="3 17"/>
<feature type="transmembrane region" description="Helical" evidence="17">
    <location>
        <begin position="273"/>
        <end position="293"/>
    </location>
</feature>
<feature type="transmembrane region" description="Helical" evidence="17">
    <location>
        <begin position="86"/>
        <end position="106"/>
    </location>
</feature>
<feature type="transmembrane region" description="Helical" evidence="17">
    <location>
        <begin position="300"/>
        <end position="318"/>
    </location>
</feature>
<evidence type="ECO:0000256" key="14">
    <source>
        <dbReference type="ARBA" id="ARBA00023128"/>
    </source>
</evidence>
<keyword evidence="6 17" id="KW-0679">Respiratory chain</keyword>
<evidence type="ECO:0000256" key="12">
    <source>
        <dbReference type="ARBA" id="ARBA00023027"/>
    </source>
</evidence>
<feature type="transmembrane region" description="Helical" evidence="17">
    <location>
        <begin position="158"/>
        <end position="180"/>
    </location>
</feature>
<evidence type="ECO:0000256" key="2">
    <source>
        <dbReference type="ARBA" id="ARBA00007012"/>
    </source>
</evidence>
<evidence type="ECO:0000256" key="9">
    <source>
        <dbReference type="ARBA" id="ARBA00022967"/>
    </source>
</evidence>
<dbReference type="GO" id="GO:0005743">
    <property type="term" value="C:mitochondrial inner membrane"/>
    <property type="evidence" value="ECO:0007669"/>
    <property type="project" value="UniProtKB-SubCell"/>
</dbReference>
<evidence type="ECO:0000256" key="4">
    <source>
        <dbReference type="ARBA" id="ARBA00021008"/>
    </source>
</evidence>
<dbReference type="EMBL" id="KF728889">
    <property type="protein sequence ID" value="AHC94335.1"/>
    <property type="molecule type" value="Genomic_DNA"/>
</dbReference>
<organism evidence="19">
    <name type="scientific">Nerita tessellata</name>
    <dbReference type="NCBI Taxonomy" id="537792"/>
    <lineage>
        <taxon>Eukaryota</taxon>
        <taxon>Metazoa</taxon>
        <taxon>Spiralia</taxon>
        <taxon>Lophotrochozoa</taxon>
        <taxon>Mollusca</taxon>
        <taxon>Gastropoda</taxon>
        <taxon>Neritimorpha</taxon>
        <taxon>Cycloneritida</taxon>
        <taxon>Neritoidea</taxon>
        <taxon>Neritidae</taxon>
        <taxon>Nerita</taxon>
    </lineage>
</organism>
<dbReference type="AlphaFoldDB" id="A0A075D043"/>
<keyword evidence="8 17" id="KW-0999">Mitochondrion inner membrane</keyword>
<dbReference type="PANTHER" id="PTHR46552">
    <property type="entry name" value="NADH-UBIQUINONE OXIDOREDUCTASE CHAIN 2"/>
    <property type="match status" value="1"/>
</dbReference>
<feature type="transmembrane region" description="Helical" evidence="17">
    <location>
        <begin position="118"/>
        <end position="138"/>
    </location>
</feature>
<keyword evidence="7 17" id="KW-0812">Transmembrane</keyword>
<feature type="transmembrane region" description="Helical" evidence="17">
    <location>
        <begin position="31"/>
        <end position="49"/>
    </location>
</feature>
<accession>A0A075D043</accession>
<evidence type="ECO:0000256" key="7">
    <source>
        <dbReference type="ARBA" id="ARBA00022692"/>
    </source>
</evidence>
<evidence type="ECO:0000256" key="10">
    <source>
        <dbReference type="ARBA" id="ARBA00022982"/>
    </source>
</evidence>
<evidence type="ECO:0000256" key="17">
    <source>
        <dbReference type="RuleBase" id="RU003403"/>
    </source>
</evidence>
<dbReference type="PRINTS" id="PR01436">
    <property type="entry name" value="NADHDHGNASE2"/>
</dbReference>
<comment type="catalytic activity">
    <reaction evidence="16 17">
        <text>a ubiquinone + NADH + 5 H(+)(in) = a ubiquinol + NAD(+) + 4 H(+)(out)</text>
        <dbReference type="Rhea" id="RHEA:29091"/>
        <dbReference type="Rhea" id="RHEA-COMP:9565"/>
        <dbReference type="Rhea" id="RHEA-COMP:9566"/>
        <dbReference type="ChEBI" id="CHEBI:15378"/>
        <dbReference type="ChEBI" id="CHEBI:16389"/>
        <dbReference type="ChEBI" id="CHEBI:17976"/>
        <dbReference type="ChEBI" id="CHEBI:57540"/>
        <dbReference type="ChEBI" id="CHEBI:57945"/>
        <dbReference type="EC" id="7.1.1.2"/>
    </reaction>
</comment>
<evidence type="ECO:0000256" key="5">
    <source>
        <dbReference type="ARBA" id="ARBA00022448"/>
    </source>
</evidence>
<evidence type="ECO:0000256" key="16">
    <source>
        <dbReference type="ARBA" id="ARBA00049551"/>
    </source>
</evidence>
<keyword evidence="9 17" id="KW-1278">Translocase</keyword>
<feature type="transmembrane region" description="Helical" evidence="17">
    <location>
        <begin position="61"/>
        <end position="80"/>
    </location>
</feature>
<evidence type="ECO:0000256" key="11">
    <source>
        <dbReference type="ARBA" id="ARBA00022989"/>
    </source>
</evidence>
<dbReference type="GO" id="GO:0006120">
    <property type="term" value="P:mitochondrial electron transport, NADH to ubiquinone"/>
    <property type="evidence" value="ECO:0007669"/>
    <property type="project" value="InterPro"/>
</dbReference>
<evidence type="ECO:0000256" key="3">
    <source>
        <dbReference type="ARBA" id="ARBA00012944"/>
    </source>
</evidence>
<feature type="transmembrane region" description="Helical" evidence="17">
    <location>
        <begin position="187"/>
        <end position="209"/>
    </location>
</feature>
<comment type="similarity">
    <text evidence="2 17">Belongs to the complex I subunit 2 family.</text>
</comment>
<comment type="function">
    <text evidence="17">Core subunit of the mitochondrial membrane respiratory chain NADH dehydrogenase (Complex I) which catalyzes electron transfer from NADH through the respiratory chain, using ubiquinone as an electron acceptor. Essential for the catalytic activity and assembly of complex I.</text>
</comment>
<evidence type="ECO:0000256" key="15">
    <source>
        <dbReference type="ARBA" id="ARBA00023136"/>
    </source>
</evidence>
<keyword evidence="12 17" id="KW-0520">NAD</keyword>
<feature type="domain" description="NADH:quinone oxidoreductase/Mrp antiporter transmembrane" evidence="18">
    <location>
        <begin position="25"/>
        <end position="297"/>
    </location>
</feature>
<feature type="transmembrane region" description="Helical" evidence="17">
    <location>
        <begin position="7"/>
        <end position="25"/>
    </location>
</feature>